<gene>
    <name evidence="13" type="ORF">g.28261</name>
</gene>
<evidence type="ECO:0000256" key="7">
    <source>
        <dbReference type="ARBA" id="ARBA00023002"/>
    </source>
</evidence>
<comment type="cofactor">
    <cofactor evidence="11">
        <name>Fe(2+)</name>
        <dbReference type="ChEBI" id="CHEBI:29033"/>
    </cofactor>
</comment>
<keyword evidence="3 11" id="KW-0444">Lipid biosynthesis</keyword>
<evidence type="ECO:0008006" key="14">
    <source>
        <dbReference type="Google" id="ProtNLM"/>
    </source>
</evidence>
<organism evidence="13">
    <name type="scientific">Graphocephala atropunctata</name>
    <dbReference type="NCBI Taxonomy" id="36148"/>
    <lineage>
        <taxon>Eukaryota</taxon>
        <taxon>Metazoa</taxon>
        <taxon>Ecdysozoa</taxon>
        <taxon>Arthropoda</taxon>
        <taxon>Hexapoda</taxon>
        <taxon>Insecta</taxon>
        <taxon>Pterygota</taxon>
        <taxon>Neoptera</taxon>
        <taxon>Paraneoptera</taxon>
        <taxon>Hemiptera</taxon>
        <taxon>Auchenorrhyncha</taxon>
        <taxon>Membracoidea</taxon>
        <taxon>Cicadellidae</taxon>
        <taxon>Cicadellinae</taxon>
        <taxon>Cicadellini</taxon>
        <taxon>Graphocephala</taxon>
    </lineage>
</organism>
<feature type="transmembrane region" description="Helical" evidence="12">
    <location>
        <begin position="206"/>
        <end position="229"/>
    </location>
</feature>
<evidence type="ECO:0000256" key="2">
    <source>
        <dbReference type="ARBA" id="ARBA00009295"/>
    </source>
</evidence>
<evidence type="ECO:0000256" key="6">
    <source>
        <dbReference type="ARBA" id="ARBA00022989"/>
    </source>
</evidence>
<sequence length="345" mass="39193">LGLQNYLLHTEMSGELLTEGEATASKPPRPIQRETNWPLVLFYIYLHMSALYGLMLAVSHARIYTMLFGLILTMLGTVSITAGCHRLWAHSTYKAVWPLRLLLVTLHTLCCHGSVYDWVREHRAHHKLRNTDYDKFDYRKGFMFAHILSHCITTDSRIEREEEKVDMGDVEQDSIVMWQKRLYWLAMPVVGLLLPINAPVEYWGESVLVSVFVVGFLRLTILWHAAWLVNSANILWGLDPTDRKSGDTILVFFFEKSLWPQYHYLLPWDYKSGEYGGYGTGLSTALIRVWAALGVAHELTTCSSTGVKRALATASATGRPALECLEENKSYATIPEVLDCTQHAA</sequence>
<feature type="transmembrane region" description="Helical" evidence="12">
    <location>
        <begin position="182"/>
        <end position="200"/>
    </location>
</feature>
<evidence type="ECO:0000256" key="1">
    <source>
        <dbReference type="ARBA" id="ARBA00004141"/>
    </source>
</evidence>
<comment type="domain">
    <text evidence="11">The histidine box domains are involved in binding the catalytic metal ions.</text>
</comment>
<evidence type="ECO:0000256" key="3">
    <source>
        <dbReference type="ARBA" id="ARBA00022516"/>
    </source>
</evidence>
<name>A0A1B6KJ08_9HEMI</name>
<keyword evidence="10 11" id="KW-0275">Fatty acid biosynthesis</keyword>
<evidence type="ECO:0000256" key="9">
    <source>
        <dbReference type="ARBA" id="ARBA00023136"/>
    </source>
</evidence>
<evidence type="ECO:0000256" key="4">
    <source>
        <dbReference type="ARBA" id="ARBA00022692"/>
    </source>
</evidence>
<comment type="similarity">
    <text evidence="2 11">Belongs to the fatty acid desaturase type 1 family.</text>
</comment>
<evidence type="ECO:0000256" key="8">
    <source>
        <dbReference type="ARBA" id="ARBA00023098"/>
    </source>
</evidence>
<keyword evidence="7 11" id="KW-0560">Oxidoreductase</keyword>
<evidence type="ECO:0000256" key="12">
    <source>
        <dbReference type="SAM" id="Phobius"/>
    </source>
</evidence>
<proteinExistence type="inferred from homology"/>
<keyword evidence="9 12" id="KW-0472">Membrane</keyword>
<dbReference type="GO" id="GO:0004768">
    <property type="term" value="F:stearoyl-CoA 9-desaturase activity"/>
    <property type="evidence" value="ECO:0007669"/>
    <property type="project" value="TreeGrafter"/>
</dbReference>
<dbReference type="PANTHER" id="PTHR11351">
    <property type="entry name" value="ACYL-COA DESATURASE"/>
    <property type="match status" value="1"/>
</dbReference>
<dbReference type="GO" id="GO:0005789">
    <property type="term" value="C:endoplasmic reticulum membrane"/>
    <property type="evidence" value="ECO:0007669"/>
    <property type="project" value="TreeGrafter"/>
</dbReference>
<feature type="transmembrane region" description="Helical" evidence="12">
    <location>
        <begin position="65"/>
        <end position="88"/>
    </location>
</feature>
<accession>A0A1B6KJ08</accession>
<dbReference type="PANTHER" id="PTHR11351:SF26">
    <property type="entry name" value="FATTY ACID DESATURASE DOMAIN-CONTAINING PROTEIN"/>
    <property type="match status" value="1"/>
</dbReference>
<feature type="non-terminal residue" evidence="13">
    <location>
        <position position="1"/>
    </location>
</feature>
<dbReference type="PRINTS" id="PR00075">
    <property type="entry name" value="FACDDSATRASE"/>
</dbReference>
<keyword evidence="4 11" id="KW-0812">Transmembrane</keyword>
<dbReference type="CDD" id="cd03505">
    <property type="entry name" value="Delta9-FADS-like"/>
    <property type="match status" value="1"/>
</dbReference>
<keyword evidence="8" id="KW-0443">Lipid metabolism</keyword>
<evidence type="ECO:0000313" key="13">
    <source>
        <dbReference type="EMBL" id="JAT11426.1"/>
    </source>
</evidence>
<protein>
    <recommendedName>
        <fullName evidence="14">Fatty acid desaturase domain-containing protein</fullName>
    </recommendedName>
</protein>
<evidence type="ECO:0000256" key="5">
    <source>
        <dbReference type="ARBA" id="ARBA00022832"/>
    </source>
</evidence>
<reference evidence="13" key="1">
    <citation type="submission" date="2015-11" db="EMBL/GenBank/DDBJ databases">
        <title>De novo transcriptome assembly of four potential Pierce s Disease insect vectors from Arizona vineyards.</title>
        <authorList>
            <person name="Tassone E.E."/>
        </authorList>
    </citation>
    <scope>NUCLEOTIDE SEQUENCE</scope>
</reference>
<evidence type="ECO:0000256" key="10">
    <source>
        <dbReference type="ARBA" id="ARBA00023160"/>
    </source>
</evidence>
<comment type="subcellular location">
    <subcellularLocation>
        <location evidence="1">Membrane</location>
        <topology evidence="1">Multi-pass membrane protein</topology>
    </subcellularLocation>
</comment>
<evidence type="ECO:0000256" key="11">
    <source>
        <dbReference type="RuleBase" id="RU000581"/>
    </source>
</evidence>
<feature type="transmembrane region" description="Helical" evidence="12">
    <location>
        <begin position="37"/>
        <end position="58"/>
    </location>
</feature>
<dbReference type="GO" id="GO:0006636">
    <property type="term" value="P:unsaturated fatty acid biosynthetic process"/>
    <property type="evidence" value="ECO:0007669"/>
    <property type="project" value="TreeGrafter"/>
</dbReference>
<dbReference type="GO" id="GO:0005506">
    <property type="term" value="F:iron ion binding"/>
    <property type="evidence" value="ECO:0007669"/>
    <property type="project" value="TreeGrafter"/>
</dbReference>
<dbReference type="AlphaFoldDB" id="A0A1B6KJ08"/>
<dbReference type="InterPro" id="IPR015876">
    <property type="entry name" value="Acyl-CoA_DS"/>
</dbReference>
<dbReference type="EMBL" id="GEBQ01028551">
    <property type="protein sequence ID" value="JAT11426.1"/>
    <property type="molecule type" value="Transcribed_RNA"/>
</dbReference>
<keyword evidence="6 12" id="KW-1133">Transmembrane helix</keyword>
<keyword evidence="5" id="KW-0276">Fatty acid metabolism</keyword>